<organism evidence="3 4">
    <name type="scientific">Actinoplanes auranticolor</name>
    <dbReference type="NCBI Taxonomy" id="47988"/>
    <lineage>
        <taxon>Bacteria</taxon>
        <taxon>Bacillati</taxon>
        <taxon>Actinomycetota</taxon>
        <taxon>Actinomycetes</taxon>
        <taxon>Micromonosporales</taxon>
        <taxon>Micromonosporaceae</taxon>
        <taxon>Actinoplanes</taxon>
    </lineage>
</organism>
<dbReference type="GO" id="GO:0005975">
    <property type="term" value="P:carbohydrate metabolic process"/>
    <property type="evidence" value="ECO:0007669"/>
    <property type="project" value="InterPro"/>
</dbReference>
<protein>
    <submittedName>
        <fullName evidence="3">Aminotransferase</fullName>
    </submittedName>
</protein>
<dbReference type="Gene3D" id="1.50.10.10">
    <property type="match status" value="1"/>
</dbReference>
<dbReference type="Pfam" id="PF14742">
    <property type="entry name" value="GDE_N_bis"/>
    <property type="match status" value="1"/>
</dbReference>
<name>A0A919VIA0_9ACTN</name>
<accession>A0A919VIA0</accession>
<keyword evidence="3" id="KW-0808">Transferase</keyword>
<dbReference type="InterPro" id="IPR054491">
    <property type="entry name" value="MGH1-like_GH"/>
</dbReference>
<dbReference type="InterPro" id="IPR032856">
    <property type="entry name" value="GDE_N_bis"/>
</dbReference>
<dbReference type="InterPro" id="IPR008928">
    <property type="entry name" value="6-hairpin_glycosidase_sf"/>
</dbReference>
<keyword evidence="4" id="KW-1185">Reference proteome</keyword>
<feature type="domain" description="Putative glycogen debranching enzyme N-terminal" evidence="1">
    <location>
        <begin position="3"/>
        <end position="180"/>
    </location>
</feature>
<evidence type="ECO:0000313" key="3">
    <source>
        <dbReference type="EMBL" id="GIM66775.1"/>
    </source>
</evidence>
<dbReference type="GO" id="GO:0008483">
    <property type="term" value="F:transaminase activity"/>
    <property type="evidence" value="ECO:0007669"/>
    <property type="project" value="UniProtKB-KW"/>
</dbReference>
<dbReference type="Proteomes" id="UP000681340">
    <property type="component" value="Unassembled WGS sequence"/>
</dbReference>
<comment type="caution">
    <text evidence="3">The sequence shown here is derived from an EMBL/GenBank/DDBJ whole genome shotgun (WGS) entry which is preliminary data.</text>
</comment>
<evidence type="ECO:0000313" key="4">
    <source>
        <dbReference type="Proteomes" id="UP000681340"/>
    </source>
</evidence>
<dbReference type="EMBL" id="BOQL01000021">
    <property type="protein sequence ID" value="GIM66775.1"/>
    <property type="molecule type" value="Genomic_DNA"/>
</dbReference>
<feature type="domain" description="Mannosylglycerate hydrolase MGH1-like glycoside hydrolase" evidence="2">
    <location>
        <begin position="435"/>
        <end position="587"/>
    </location>
</feature>
<dbReference type="SUPFAM" id="SSF48208">
    <property type="entry name" value="Six-hairpin glycosidases"/>
    <property type="match status" value="1"/>
</dbReference>
<evidence type="ECO:0000259" key="1">
    <source>
        <dbReference type="Pfam" id="PF14742"/>
    </source>
</evidence>
<gene>
    <name evidence="3" type="ORF">Aau02nite_24390</name>
</gene>
<dbReference type="InterPro" id="IPR012341">
    <property type="entry name" value="6hp_glycosidase-like_sf"/>
</dbReference>
<keyword evidence="3" id="KW-0032">Aminotransferase</keyword>
<dbReference type="Pfam" id="PF22422">
    <property type="entry name" value="MGH1-like_GH"/>
    <property type="match status" value="1"/>
</dbReference>
<proteinExistence type="predicted"/>
<evidence type="ECO:0000259" key="2">
    <source>
        <dbReference type="Pfam" id="PF22422"/>
    </source>
</evidence>
<dbReference type="AlphaFoldDB" id="A0A919VIA0"/>
<sequence length="631" mass="65915">MVAGTTCLLTTAAGADVGGSAVDGFFVDDCRHLSRLVLWVPGARLRALRTDAASTVYAPETARHEDPPYAVVRRRRLEPGRLVESLTLTSYLGAAQTVEVGYEVAADFADQFELRSARTFDKSDAVRRAEVVNGRLVLSYARRGFERTTTIRASPTAQLSAGRLEWMVVVPPLASVTLEVTVSGGAVAAGGFVEDVGAAIATGTGEVAGAVKVGDAAELGEAGASSWTDTAGSPSAPQDDLNRCVRQGLADLDALCMPAPGVPGAVVPAAGAPWFLTVFGRDSLLASLFALSHRPELAAGTLRVLAAAQGRTTDDSRIEEPGKVLHEMRHGELATTGEVPYARYYGSVDATPLFLMLLAAHHEVTGDDLPAKELEQAARAAVGWMFGPGGLAAGYLRYRTDLPGLVHHCWKDSADSIVFSDGTPATGPIAVAEAQGYAYRALLGTARLATHVWGDPAWAAMLTTAAAGLRDRFARDFRLPDGFVALALDGTGTAVDAAASDAGHLLWCGLLADDWAATVADRLAGDDFFSGWGVRTLAAGQTPYHPMSYHRGGVWPHDTAIAVAGLAAAGRRAEAARIADGLLAAASFGDGRLPEVMTGLARERGYGPVPYPHSCSPQAWAAAAPLLLLSL</sequence>
<reference evidence="3" key="1">
    <citation type="submission" date="2021-03" db="EMBL/GenBank/DDBJ databases">
        <title>Whole genome shotgun sequence of Actinoplanes auranticolor NBRC 12245.</title>
        <authorList>
            <person name="Komaki H."/>
            <person name="Tamura T."/>
        </authorList>
    </citation>
    <scope>NUCLEOTIDE SEQUENCE</scope>
    <source>
        <strain evidence="3">NBRC 12245</strain>
    </source>
</reference>